<organism evidence="1 2">
    <name type="scientific">Thiocapsa imhoffii</name>
    <dbReference type="NCBI Taxonomy" id="382777"/>
    <lineage>
        <taxon>Bacteria</taxon>
        <taxon>Pseudomonadati</taxon>
        <taxon>Pseudomonadota</taxon>
        <taxon>Gammaproteobacteria</taxon>
        <taxon>Chromatiales</taxon>
        <taxon>Chromatiaceae</taxon>
        <taxon>Thiocapsa</taxon>
    </lineage>
</organism>
<dbReference type="Proteomes" id="UP001138802">
    <property type="component" value="Unassembled WGS sequence"/>
</dbReference>
<protein>
    <submittedName>
        <fullName evidence="1">Uncharacterized protein</fullName>
    </submittedName>
</protein>
<dbReference type="EMBL" id="NRSD01000024">
    <property type="protein sequence ID" value="MBK1646388.1"/>
    <property type="molecule type" value="Genomic_DNA"/>
</dbReference>
<keyword evidence="2" id="KW-1185">Reference proteome</keyword>
<dbReference type="AlphaFoldDB" id="A0A9X0WKR9"/>
<comment type="caution">
    <text evidence="1">The sequence shown here is derived from an EMBL/GenBank/DDBJ whole genome shotgun (WGS) entry which is preliminary data.</text>
</comment>
<sequence>MFDQTDHAIHYKWDPQTFTGFKLRFDAEGAARGGHCCFHVEDWTCHSITNEWPCEDLEEALAVLSHFFTIDVAQERERLQAWLPVTLAQAA</sequence>
<gene>
    <name evidence="1" type="ORF">CKO25_17400</name>
</gene>
<dbReference type="RefSeq" id="WP_200389200.1">
    <property type="nucleotide sequence ID" value="NZ_NRSD01000024.1"/>
</dbReference>
<evidence type="ECO:0000313" key="2">
    <source>
        <dbReference type="Proteomes" id="UP001138802"/>
    </source>
</evidence>
<evidence type="ECO:0000313" key="1">
    <source>
        <dbReference type="EMBL" id="MBK1646388.1"/>
    </source>
</evidence>
<reference evidence="1 2" key="1">
    <citation type="journal article" date="2020" name="Microorganisms">
        <title>Osmotic Adaptation and Compatible Solute Biosynthesis of Phototrophic Bacteria as Revealed from Genome Analyses.</title>
        <authorList>
            <person name="Imhoff J.F."/>
            <person name="Rahn T."/>
            <person name="Kunzel S."/>
            <person name="Keller A."/>
            <person name="Neulinger S.C."/>
        </authorList>
    </citation>
    <scope>NUCLEOTIDE SEQUENCE [LARGE SCALE GENOMIC DNA]</scope>
    <source>
        <strain evidence="1 2">DSM 21303</strain>
    </source>
</reference>
<name>A0A9X0WKR9_9GAMM</name>
<accession>A0A9X0WKR9</accession>
<proteinExistence type="predicted"/>